<keyword evidence="1" id="KW-1133">Transmembrane helix</keyword>
<evidence type="ECO:0000313" key="2">
    <source>
        <dbReference type="EMBL" id="OXE49683.1"/>
    </source>
</evidence>
<dbReference type="AlphaFoldDB" id="A0A227KQQ1"/>
<organism evidence="2 3">
    <name type="scientific">Turicimonas muris</name>
    <dbReference type="NCBI Taxonomy" id="1796652"/>
    <lineage>
        <taxon>Bacteria</taxon>
        <taxon>Pseudomonadati</taxon>
        <taxon>Pseudomonadota</taxon>
        <taxon>Betaproteobacteria</taxon>
        <taxon>Burkholderiales</taxon>
        <taxon>Sutterellaceae</taxon>
        <taxon>Turicimonas</taxon>
    </lineage>
</organism>
<keyword evidence="3" id="KW-1185">Reference proteome</keyword>
<dbReference type="Proteomes" id="UP000214610">
    <property type="component" value="Unassembled WGS sequence"/>
</dbReference>
<proteinExistence type="predicted"/>
<dbReference type="RefSeq" id="WP_066593099.1">
    <property type="nucleotide sequence ID" value="NZ_CAJTBZ010000044.1"/>
</dbReference>
<feature type="transmembrane region" description="Helical" evidence="1">
    <location>
        <begin position="32"/>
        <end position="51"/>
    </location>
</feature>
<keyword evidence="1" id="KW-0812">Transmembrane</keyword>
<evidence type="ECO:0000313" key="3">
    <source>
        <dbReference type="Proteomes" id="UP000214610"/>
    </source>
</evidence>
<evidence type="ECO:0000256" key="1">
    <source>
        <dbReference type="SAM" id="Phobius"/>
    </source>
</evidence>
<protein>
    <submittedName>
        <fullName evidence="2">Uncharacterized protein</fullName>
    </submittedName>
</protein>
<reference evidence="3" key="1">
    <citation type="submission" date="2017-05" db="EMBL/GenBank/DDBJ databases">
        <title>Improved OligoMM genomes.</title>
        <authorList>
            <person name="Garzetti D."/>
        </authorList>
    </citation>
    <scope>NUCLEOTIDE SEQUENCE [LARGE SCALE GENOMIC DNA]</scope>
    <source>
        <strain evidence="3">YL45</strain>
    </source>
</reference>
<comment type="caution">
    <text evidence="2">The sequence shown here is derived from an EMBL/GenBank/DDBJ whole genome shotgun (WGS) entry which is preliminary data.</text>
</comment>
<name>A0A227KQQ1_9BURK</name>
<dbReference type="GeneID" id="78361586"/>
<gene>
    <name evidence="2" type="ORF">ADH67_06030</name>
</gene>
<keyword evidence="1" id="KW-0472">Membrane</keyword>
<dbReference type="EMBL" id="NHMP01000003">
    <property type="protein sequence ID" value="OXE49683.1"/>
    <property type="molecule type" value="Genomic_DNA"/>
</dbReference>
<sequence>MRWIRNQGEIPYLFSMPFVEVNMEQLLQEMSAYSDLLIILGVLVLAIVSLYSKVSGKKQKK</sequence>
<accession>A0A227KQQ1</accession>